<dbReference type="SMART" id="SM00866">
    <property type="entry name" value="UTRA"/>
    <property type="match status" value="1"/>
</dbReference>
<dbReference type="SMART" id="SM00345">
    <property type="entry name" value="HTH_GNTR"/>
    <property type="match status" value="1"/>
</dbReference>
<evidence type="ECO:0000256" key="1">
    <source>
        <dbReference type="ARBA" id="ARBA00023015"/>
    </source>
</evidence>
<accession>A0A418V021</accession>
<sequence length="266" mass="28826">MVAAMSLNAPMTAAPWLVPLDLHSATPVYVQVAQGLRERIEQGELPVGSALPAERELAANLHVSRVTVRQALALLAEQGLLSRKHGSGTFVTPPQTAELPSHSLGLLSSFSGDVTSRGQRPGARVLTFEHTRPTAQEAMSLGLSPTEFVYRIRRLRTADGEPLALEQSTLPVVLVGHITAQDVTDASLYALLGTRGLQPQRAIRHLRAVNADADAAELLDVSVGTAMLSTERLSWTNRNRPIEFARALYRGDRYDFVMELHAQDGA</sequence>
<evidence type="ECO:0000259" key="4">
    <source>
        <dbReference type="PROSITE" id="PS50949"/>
    </source>
</evidence>
<organism evidence="5 6">
    <name type="scientific">Deinococcus cavernae</name>
    <dbReference type="NCBI Taxonomy" id="2320857"/>
    <lineage>
        <taxon>Bacteria</taxon>
        <taxon>Thermotogati</taxon>
        <taxon>Deinococcota</taxon>
        <taxon>Deinococci</taxon>
        <taxon>Deinococcales</taxon>
        <taxon>Deinococcaceae</taxon>
        <taxon>Deinococcus</taxon>
    </lineage>
</organism>
<dbReference type="SUPFAM" id="SSF64288">
    <property type="entry name" value="Chorismate lyase-like"/>
    <property type="match status" value="1"/>
</dbReference>
<dbReference type="Proteomes" id="UP000286287">
    <property type="component" value="Unassembled WGS sequence"/>
</dbReference>
<name>A0A418V021_9DEIO</name>
<dbReference type="Pfam" id="PF00392">
    <property type="entry name" value="GntR"/>
    <property type="match status" value="1"/>
</dbReference>
<dbReference type="FunFam" id="1.10.10.10:FF:000079">
    <property type="entry name" value="GntR family transcriptional regulator"/>
    <property type="match status" value="1"/>
</dbReference>
<dbReference type="CDD" id="cd07377">
    <property type="entry name" value="WHTH_GntR"/>
    <property type="match status" value="1"/>
</dbReference>
<dbReference type="GO" id="GO:0045892">
    <property type="term" value="P:negative regulation of DNA-templated transcription"/>
    <property type="evidence" value="ECO:0007669"/>
    <property type="project" value="TreeGrafter"/>
</dbReference>
<dbReference type="InterPro" id="IPR011663">
    <property type="entry name" value="UTRA"/>
</dbReference>
<dbReference type="GO" id="GO:0003677">
    <property type="term" value="F:DNA binding"/>
    <property type="evidence" value="ECO:0007669"/>
    <property type="project" value="UniProtKB-KW"/>
</dbReference>
<comment type="caution">
    <text evidence="5">The sequence shown here is derived from an EMBL/GenBank/DDBJ whole genome shotgun (WGS) entry which is preliminary data.</text>
</comment>
<dbReference type="PANTHER" id="PTHR44846:SF1">
    <property type="entry name" value="MANNOSYL-D-GLYCERATE TRANSPORT_METABOLISM SYSTEM REPRESSOR MNGR-RELATED"/>
    <property type="match status" value="1"/>
</dbReference>
<dbReference type="Pfam" id="PF07702">
    <property type="entry name" value="UTRA"/>
    <property type="match status" value="1"/>
</dbReference>
<evidence type="ECO:0000256" key="2">
    <source>
        <dbReference type="ARBA" id="ARBA00023125"/>
    </source>
</evidence>
<dbReference type="InterPro" id="IPR000524">
    <property type="entry name" value="Tscrpt_reg_HTH_GntR"/>
</dbReference>
<dbReference type="SUPFAM" id="SSF46785">
    <property type="entry name" value="Winged helix' DNA-binding domain"/>
    <property type="match status" value="1"/>
</dbReference>
<dbReference type="Gene3D" id="3.40.1410.10">
    <property type="entry name" value="Chorismate lyase-like"/>
    <property type="match status" value="1"/>
</dbReference>
<dbReference type="InterPro" id="IPR050679">
    <property type="entry name" value="Bact_HTH_transcr_reg"/>
</dbReference>
<protein>
    <submittedName>
        <fullName evidence="5">GntR family transcriptional regulator</fullName>
    </submittedName>
</protein>
<keyword evidence="6" id="KW-1185">Reference proteome</keyword>
<evidence type="ECO:0000313" key="6">
    <source>
        <dbReference type="Proteomes" id="UP000286287"/>
    </source>
</evidence>
<dbReference type="Gene3D" id="1.10.10.10">
    <property type="entry name" value="Winged helix-like DNA-binding domain superfamily/Winged helix DNA-binding domain"/>
    <property type="match status" value="1"/>
</dbReference>
<dbReference type="PRINTS" id="PR00035">
    <property type="entry name" value="HTHGNTR"/>
</dbReference>
<dbReference type="EMBL" id="QYUJ01000030">
    <property type="protein sequence ID" value="RJF69050.1"/>
    <property type="molecule type" value="Genomic_DNA"/>
</dbReference>
<keyword evidence="2" id="KW-0238">DNA-binding</keyword>
<proteinExistence type="predicted"/>
<feature type="domain" description="HTH gntR-type" evidence="4">
    <location>
        <begin position="26"/>
        <end position="94"/>
    </location>
</feature>
<dbReference type="InterPro" id="IPR028978">
    <property type="entry name" value="Chorismate_lyase_/UTRA_dom_sf"/>
</dbReference>
<dbReference type="OrthoDB" id="9815017at2"/>
<evidence type="ECO:0000313" key="5">
    <source>
        <dbReference type="EMBL" id="RJF69050.1"/>
    </source>
</evidence>
<gene>
    <name evidence="5" type="ORF">D3875_22255</name>
</gene>
<dbReference type="AlphaFoldDB" id="A0A418V021"/>
<evidence type="ECO:0000256" key="3">
    <source>
        <dbReference type="ARBA" id="ARBA00023163"/>
    </source>
</evidence>
<dbReference type="InterPro" id="IPR036388">
    <property type="entry name" value="WH-like_DNA-bd_sf"/>
</dbReference>
<dbReference type="InterPro" id="IPR036390">
    <property type="entry name" value="WH_DNA-bd_sf"/>
</dbReference>
<keyword evidence="1" id="KW-0805">Transcription regulation</keyword>
<reference evidence="5 6" key="1">
    <citation type="submission" date="2018-09" db="EMBL/GenBank/DDBJ databases">
        <authorList>
            <person name="Zhu H."/>
        </authorList>
    </citation>
    <scope>NUCLEOTIDE SEQUENCE [LARGE SCALE GENOMIC DNA]</scope>
    <source>
        <strain evidence="5 6">K2S05-167</strain>
    </source>
</reference>
<dbReference type="PANTHER" id="PTHR44846">
    <property type="entry name" value="MANNOSYL-D-GLYCERATE TRANSPORT/METABOLISM SYSTEM REPRESSOR MNGR-RELATED"/>
    <property type="match status" value="1"/>
</dbReference>
<keyword evidence="3" id="KW-0804">Transcription</keyword>
<dbReference type="PROSITE" id="PS50949">
    <property type="entry name" value="HTH_GNTR"/>
    <property type="match status" value="1"/>
</dbReference>
<dbReference type="GO" id="GO:0003700">
    <property type="term" value="F:DNA-binding transcription factor activity"/>
    <property type="evidence" value="ECO:0007669"/>
    <property type="project" value="InterPro"/>
</dbReference>